<keyword evidence="3" id="KW-0732">Signal</keyword>
<dbReference type="Pfam" id="PF04536">
    <property type="entry name" value="TPM_phosphatase"/>
    <property type="match status" value="1"/>
</dbReference>
<feature type="domain" description="TPM" evidence="4">
    <location>
        <begin position="53"/>
        <end position="165"/>
    </location>
</feature>
<dbReference type="EMBL" id="JACHHH010000016">
    <property type="protein sequence ID" value="MBB6042368.1"/>
    <property type="molecule type" value="Genomic_DNA"/>
</dbReference>
<dbReference type="Proteomes" id="UP000522163">
    <property type="component" value="Unassembled WGS sequence"/>
</dbReference>
<reference evidence="5 6" key="1">
    <citation type="submission" date="2020-08" db="EMBL/GenBank/DDBJ databases">
        <title>Genomic Encyclopedia of Type Strains, Phase IV (KMG-IV): sequencing the most valuable type-strain genomes for metagenomic binning, comparative biology and taxonomic classification.</title>
        <authorList>
            <person name="Goeker M."/>
        </authorList>
    </citation>
    <scope>NUCLEOTIDE SEQUENCE [LARGE SCALE GENOMIC DNA]</scope>
    <source>
        <strain evidence="5 6">DSM 17245</strain>
    </source>
</reference>
<feature type="compositionally biased region" description="Gly residues" evidence="1">
    <location>
        <begin position="242"/>
        <end position="273"/>
    </location>
</feature>
<feature type="signal peptide" evidence="3">
    <location>
        <begin position="1"/>
        <end position="28"/>
    </location>
</feature>
<dbReference type="InterPro" id="IPR007621">
    <property type="entry name" value="TPM_dom"/>
</dbReference>
<gene>
    <name evidence="5" type="ORF">HNQ46_002367</name>
</gene>
<evidence type="ECO:0000313" key="6">
    <source>
        <dbReference type="Proteomes" id="UP000522163"/>
    </source>
</evidence>
<evidence type="ECO:0000256" key="1">
    <source>
        <dbReference type="SAM" id="MobiDB-lite"/>
    </source>
</evidence>
<keyword evidence="2" id="KW-0812">Transmembrane</keyword>
<proteinExistence type="predicted"/>
<feature type="transmembrane region" description="Helical" evidence="2">
    <location>
        <begin position="178"/>
        <end position="198"/>
    </location>
</feature>
<dbReference type="AlphaFoldDB" id="A0A7W9SHQ5"/>
<feature type="chain" id="PRO_5030987174" description="TPM domain-containing protein" evidence="3">
    <location>
        <begin position="29"/>
        <end position="273"/>
    </location>
</feature>
<dbReference type="Gene3D" id="3.10.310.50">
    <property type="match status" value="1"/>
</dbReference>
<evidence type="ECO:0000256" key="2">
    <source>
        <dbReference type="SAM" id="Phobius"/>
    </source>
</evidence>
<feature type="region of interest" description="Disordered" evidence="1">
    <location>
        <begin position="238"/>
        <end position="273"/>
    </location>
</feature>
<protein>
    <recommendedName>
        <fullName evidence="4">TPM domain-containing protein</fullName>
    </recommendedName>
</protein>
<dbReference type="GeneID" id="85015876"/>
<keyword evidence="2" id="KW-0472">Membrane</keyword>
<comment type="caution">
    <text evidence="5">The sequence shown here is derived from an EMBL/GenBank/DDBJ whole genome shotgun (WGS) entry which is preliminary data.</text>
</comment>
<evidence type="ECO:0000313" key="5">
    <source>
        <dbReference type="EMBL" id="MBB6042368.1"/>
    </source>
</evidence>
<organism evidence="5 6">
    <name type="scientific">Oribacterium sinus</name>
    <dbReference type="NCBI Taxonomy" id="237576"/>
    <lineage>
        <taxon>Bacteria</taxon>
        <taxon>Bacillati</taxon>
        <taxon>Bacillota</taxon>
        <taxon>Clostridia</taxon>
        <taxon>Lachnospirales</taxon>
        <taxon>Lachnospiraceae</taxon>
        <taxon>Oribacterium</taxon>
    </lineage>
</organism>
<evidence type="ECO:0000259" key="4">
    <source>
        <dbReference type="Pfam" id="PF04536"/>
    </source>
</evidence>
<evidence type="ECO:0000256" key="3">
    <source>
        <dbReference type="SAM" id="SignalP"/>
    </source>
</evidence>
<keyword evidence="2" id="KW-1133">Transmembrane helix</keyword>
<dbReference type="RefSeq" id="WP_007156010.1">
    <property type="nucleotide sequence ID" value="NZ_CAUQUA010000005.1"/>
</dbReference>
<name>A0A7W9SHQ5_9FIRM</name>
<accession>A0A7W9SHQ5</accession>
<sequence>MNRSFLKKYSAVFLFFSFLLTLSFQSFALSSDELLQASVYTNSSSGYKAYLLDESDLLSSSEETQVKEAMIPLTKYGNIAFVSGEGGYSAASTAKDLLEDSFPNGSASLLLIDMYNREIRIQSSGTLYKTINNHVADSITDNIYRYASNGDFGKTATMAFRQMNAKMEGRFVETPMRWISNLFLAAALALLLNFLWLITGKRNETAAAGAILAAMAPDFIIAQRRKDLISQNKLYVPRSSGSSGGSSGGGGGFSGGGFSGGGGHSSGGGGHRF</sequence>